<dbReference type="Proteomes" id="UP000033924">
    <property type="component" value="Unassembled WGS sequence"/>
</dbReference>
<evidence type="ECO:0000256" key="1">
    <source>
        <dbReference type="ARBA" id="ARBA00022737"/>
    </source>
</evidence>
<dbReference type="SUPFAM" id="SSF54631">
    <property type="entry name" value="CBS-domain pair"/>
    <property type="match status" value="1"/>
</dbReference>
<reference evidence="5 6" key="1">
    <citation type="submission" date="2015-01" db="EMBL/GenBank/DDBJ databases">
        <title>Erwinia tracheiphila.</title>
        <authorList>
            <person name="Shapiro L.R."/>
        </authorList>
    </citation>
    <scope>NUCLEOTIDE SEQUENCE [LARGE SCALE GENOMIC DNA]</scope>
    <source>
        <strain evidence="5 6">BuffGH</strain>
    </source>
</reference>
<dbReference type="InterPro" id="IPR000644">
    <property type="entry name" value="CBS_dom"/>
</dbReference>
<dbReference type="PATRIC" id="fig|65700.7.peg.1587"/>
<protein>
    <recommendedName>
        <fullName evidence="4">CBS domain-containing protein</fullName>
    </recommendedName>
</protein>
<accession>A0A0M2KDQ9</accession>
<organism evidence="5 6">
    <name type="scientific">Erwinia tracheiphila</name>
    <dbReference type="NCBI Taxonomy" id="65700"/>
    <lineage>
        <taxon>Bacteria</taxon>
        <taxon>Pseudomonadati</taxon>
        <taxon>Pseudomonadota</taxon>
        <taxon>Gammaproteobacteria</taxon>
        <taxon>Enterobacterales</taxon>
        <taxon>Erwiniaceae</taxon>
        <taxon>Erwinia</taxon>
    </lineage>
</organism>
<keyword evidence="6" id="KW-1185">Reference proteome</keyword>
<evidence type="ECO:0000256" key="3">
    <source>
        <dbReference type="PROSITE-ProRule" id="PRU00703"/>
    </source>
</evidence>
<dbReference type="PROSITE" id="PS51371">
    <property type="entry name" value="CBS"/>
    <property type="match status" value="1"/>
</dbReference>
<dbReference type="STRING" id="65700.SY86_06285"/>
<dbReference type="GO" id="GO:0005886">
    <property type="term" value="C:plasma membrane"/>
    <property type="evidence" value="ECO:0007669"/>
    <property type="project" value="TreeGrafter"/>
</dbReference>
<evidence type="ECO:0000313" key="6">
    <source>
        <dbReference type="Proteomes" id="UP000033924"/>
    </source>
</evidence>
<sequence length="124" mass="13908">MVFPEQLTLLQALELFRSARTHFAFVIDEFGSVEGVVTLSDVMETIVGNLPHEGERLDPRYDIQQNADGNWTANGHMPLEDLVTYLPLEEKRISNACWIAHGTYAAAARRSRIDAESSNRSTLC</sequence>
<gene>
    <name evidence="5" type="ORF">SY86_06285</name>
</gene>
<comment type="caution">
    <text evidence="5">The sequence shown here is derived from an EMBL/GenBank/DDBJ whole genome shotgun (WGS) entry which is preliminary data.</text>
</comment>
<feature type="domain" description="CBS" evidence="4">
    <location>
        <begin position="1"/>
        <end position="52"/>
    </location>
</feature>
<evidence type="ECO:0000256" key="2">
    <source>
        <dbReference type="ARBA" id="ARBA00023122"/>
    </source>
</evidence>
<dbReference type="PANTHER" id="PTHR22777:SF30">
    <property type="entry name" value="UPF0053 PROTEIN YEGH"/>
    <property type="match status" value="1"/>
</dbReference>
<name>A0A0M2KDQ9_9GAMM</name>
<dbReference type="PANTHER" id="PTHR22777">
    <property type="entry name" value="HEMOLYSIN-RELATED"/>
    <property type="match status" value="1"/>
</dbReference>
<evidence type="ECO:0000259" key="4">
    <source>
        <dbReference type="PROSITE" id="PS51371"/>
    </source>
</evidence>
<dbReference type="EMBL" id="JXNU01000003">
    <property type="protein sequence ID" value="KKF35126.1"/>
    <property type="molecule type" value="Genomic_DNA"/>
</dbReference>
<dbReference type="InterPro" id="IPR046342">
    <property type="entry name" value="CBS_dom_sf"/>
</dbReference>
<keyword evidence="2 3" id="KW-0129">CBS domain</keyword>
<dbReference type="Gene3D" id="3.90.1280.20">
    <property type="match status" value="1"/>
</dbReference>
<keyword evidence="1" id="KW-0677">Repeat</keyword>
<proteinExistence type="predicted"/>
<dbReference type="Pfam" id="PF00571">
    <property type="entry name" value="CBS"/>
    <property type="match status" value="1"/>
</dbReference>
<dbReference type="AlphaFoldDB" id="A0A0M2KDQ9"/>
<evidence type="ECO:0000313" key="5">
    <source>
        <dbReference type="EMBL" id="KKF35126.1"/>
    </source>
</evidence>